<dbReference type="GO" id="GO:0016747">
    <property type="term" value="F:acyltransferase activity, transferring groups other than amino-acyl groups"/>
    <property type="evidence" value="ECO:0007669"/>
    <property type="project" value="InterPro"/>
</dbReference>
<comment type="caution">
    <text evidence="4">The sequence shown here is derived from an EMBL/GenBank/DDBJ whole genome shotgun (WGS) entry which is preliminary data.</text>
</comment>
<keyword evidence="1 4" id="KW-0808">Transferase</keyword>
<organism evidence="4 5">
    <name type="scientific">Desulfovibrio legallii</name>
    <dbReference type="NCBI Taxonomy" id="571438"/>
    <lineage>
        <taxon>Bacteria</taxon>
        <taxon>Pseudomonadati</taxon>
        <taxon>Thermodesulfobacteriota</taxon>
        <taxon>Desulfovibrionia</taxon>
        <taxon>Desulfovibrionales</taxon>
        <taxon>Desulfovibrionaceae</taxon>
        <taxon>Desulfovibrio</taxon>
    </lineage>
</organism>
<dbReference type="EMBL" id="SIXC01000004">
    <property type="protein sequence ID" value="TBH80890.1"/>
    <property type="molecule type" value="Genomic_DNA"/>
</dbReference>
<dbReference type="Gene3D" id="3.40.630.30">
    <property type="match status" value="1"/>
</dbReference>
<evidence type="ECO:0000259" key="3">
    <source>
        <dbReference type="PROSITE" id="PS51186"/>
    </source>
</evidence>
<dbReference type="PANTHER" id="PTHR43800">
    <property type="entry name" value="PEPTIDYL-LYSINE N-ACETYLTRANSFERASE YJAB"/>
    <property type="match status" value="1"/>
</dbReference>
<dbReference type="InterPro" id="IPR000182">
    <property type="entry name" value="GNAT_dom"/>
</dbReference>
<dbReference type="PROSITE" id="PS51257">
    <property type="entry name" value="PROKAR_LIPOPROTEIN"/>
    <property type="match status" value="1"/>
</dbReference>
<dbReference type="AlphaFoldDB" id="A0A6H3FFB8"/>
<accession>A0A6H3FFB8</accession>
<protein>
    <submittedName>
        <fullName evidence="4">GNAT family N-acetyltransferase</fullName>
    </submittedName>
</protein>
<dbReference type="PROSITE" id="PS51186">
    <property type="entry name" value="GNAT"/>
    <property type="match status" value="1"/>
</dbReference>
<name>A0A6H3FFB8_9BACT</name>
<keyword evidence="2" id="KW-0012">Acyltransferase</keyword>
<proteinExistence type="predicted"/>
<dbReference type="Proteomes" id="UP000292919">
    <property type="component" value="Unassembled WGS sequence"/>
</dbReference>
<dbReference type="InterPro" id="IPR016181">
    <property type="entry name" value="Acyl_CoA_acyltransferase"/>
</dbReference>
<reference evidence="4 5" key="1">
    <citation type="submission" date="2018-12" db="EMBL/GenBank/DDBJ databases">
        <title>First genome draft of Desulfovibrio legallis sp. nov.</title>
        <authorList>
            <person name="Ben Dhia O."/>
            <person name="Najjari A."/>
            <person name="Ferjani R."/>
            <person name="Fhoula I."/>
            <person name="Fardeau M.-L."/>
            <person name="Boudabbous A."/>
            <person name="Ouzari H.I."/>
        </authorList>
    </citation>
    <scope>NUCLEOTIDE SEQUENCE [LARGE SCALE GENOMIC DNA]</scope>
    <source>
        <strain evidence="4 5">H1T</strain>
    </source>
</reference>
<keyword evidence="5" id="KW-1185">Reference proteome</keyword>
<evidence type="ECO:0000256" key="1">
    <source>
        <dbReference type="ARBA" id="ARBA00022679"/>
    </source>
</evidence>
<sequence>MFCLRRAVRADHAVLADLWRRSVVATHAFLSCAAVAEIHIAVRQVYLPGVEDLWLAHCGPGARKGQDGSAGGLRPVGFMGRNGGHVDMLFVDPAFFGCGAGRTLLRLAWERAFAAGLPLTLDVNEQNPAAVAFYRRMGFVVTGRSPVDSAGRPYPLLHMAADRGCARLLAGRCCRSFSPADPVVVPVRR</sequence>
<evidence type="ECO:0000256" key="2">
    <source>
        <dbReference type="ARBA" id="ARBA00023315"/>
    </source>
</evidence>
<gene>
    <name evidence="4" type="ORF">EB812_04500</name>
</gene>
<dbReference type="Pfam" id="PF00583">
    <property type="entry name" value="Acetyltransf_1"/>
    <property type="match status" value="1"/>
</dbReference>
<evidence type="ECO:0000313" key="5">
    <source>
        <dbReference type="Proteomes" id="UP000292919"/>
    </source>
</evidence>
<dbReference type="SUPFAM" id="SSF55729">
    <property type="entry name" value="Acyl-CoA N-acyltransferases (Nat)"/>
    <property type="match status" value="1"/>
</dbReference>
<evidence type="ECO:0000313" key="4">
    <source>
        <dbReference type="EMBL" id="TBH80890.1"/>
    </source>
</evidence>
<dbReference type="PANTHER" id="PTHR43800:SF1">
    <property type="entry name" value="PEPTIDYL-LYSINE N-ACETYLTRANSFERASE YJAB"/>
    <property type="match status" value="1"/>
</dbReference>
<dbReference type="CDD" id="cd04301">
    <property type="entry name" value="NAT_SF"/>
    <property type="match status" value="1"/>
</dbReference>
<feature type="domain" description="N-acetyltransferase" evidence="3">
    <location>
        <begin position="2"/>
        <end position="161"/>
    </location>
</feature>